<evidence type="ECO:0000313" key="2">
    <source>
        <dbReference type="EMBL" id="GAO43062.1"/>
    </source>
</evidence>
<feature type="transmembrane region" description="Helical" evidence="1">
    <location>
        <begin position="6"/>
        <end position="28"/>
    </location>
</feature>
<dbReference type="RefSeq" id="WP_046369003.1">
    <property type="nucleotide sequence ID" value="NZ_BBWV01000002.1"/>
</dbReference>
<keyword evidence="1" id="KW-0472">Membrane</keyword>
<comment type="caution">
    <text evidence="2">The sequence shown here is derived from an EMBL/GenBank/DDBJ whole genome shotgun (WGS) entry which is preliminary data.</text>
</comment>
<name>A0A0E9MZ97_9BACT</name>
<sequence length="69" mass="7871">MAEIGILVYIVSCIMILVAAVFLARWILRVDKIVKGNDAIIELLAELAKKDGVESEQIERIRNRYQQPM</sequence>
<proteinExistence type="predicted"/>
<evidence type="ECO:0000313" key="3">
    <source>
        <dbReference type="Proteomes" id="UP000033121"/>
    </source>
</evidence>
<dbReference type="EMBL" id="BBWV01000002">
    <property type="protein sequence ID" value="GAO43062.1"/>
    <property type="molecule type" value="Genomic_DNA"/>
</dbReference>
<keyword evidence="1" id="KW-0812">Transmembrane</keyword>
<organism evidence="2 3">
    <name type="scientific">Flavihumibacter petaseus NBRC 106054</name>
    <dbReference type="NCBI Taxonomy" id="1220578"/>
    <lineage>
        <taxon>Bacteria</taxon>
        <taxon>Pseudomonadati</taxon>
        <taxon>Bacteroidota</taxon>
        <taxon>Chitinophagia</taxon>
        <taxon>Chitinophagales</taxon>
        <taxon>Chitinophagaceae</taxon>
        <taxon>Flavihumibacter</taxon>
    </lineage>
</organism>
<dbReference type="AlphaFoldDB" id="A0A0E9MZ97"/>
<gene>
    <name evidence="2" type="ORF">FPE01S_02_01670</name>
</gene>
<keyword evidence="3" id="KW-1185">Reference proteome</keyword>
<dbReference type="Proteomes" id="UP000033121">
    <property type="component" value="Unassembled WGS sequence"/>
</dbReference>
<dbReference type="STRING" id="1220578.FPE01S_02_01670"/>
<reference evidence="2 3" key="1">
    <citation type="submission" date="2015-04" db="EMBL/GenBank/DDBJ databases">
        <title>Whole genome shotgun sequence of Flavihumibacter petaseus NBRC 106054.</title>
        <authorList>
            <person name="Miyazawa S."/>
            <person name="Hosoyama A."/>
            <person name="Hashimoto M."/>
            <person name="Noguchi M."/>
            <person name="Tsuchikane K."/>
            <person name="Ohji S."/>
            <person name="Yamazoe A."/>
            <person name="Ichikawa N."/>
            <person name="Kimura A."/>
            <person name="Fujita N."/>
        </authorList>
    </citation>
    <scope>NUCLEOTIDE SEQUENCE [LARGE SCALE GENOMIC DNA]</scope>
    <source>
        <strain evidence="2 3">NBRC 106054</strain>
    </source>
</reference>
<protein>
    <submittedName>
        <fullName evidence="2">Uncharacterized protein</fullName>
    </submittedName>
</protein>
<keyword evidence="1" id="KW-1133">Transmembrane helix</keyword>
<evidence type="ECO:0000256" key="1">
    <source>
        <dbReference type="SAM" id="Phobius"/>
    </source>
</evidence>
<accession>A0A0E9MZ97</accession>